<reference evidence="1" key="1">
    <citation type="submission" date="2022-05" db="EMBL/GenBank/DDBJ databases">
        <authorList>
            <person name="Oliphant S.A."/>
            <person name="Watson-Haigh N.S."/>
            <person name="Sumby K.M."/>
            <person name="Gardner J.M."/>
            <person name="Jiranek V."/>
        </authorList>
    </citation>
    <scope>NUCLEOTIDE SEQUENCE</scope>
    <source>
        <strain evidence="1">KI16_H9</strain>
    </source>
</reference>
<proteinExistence type="predicted"/>
<gene>
    <name evidence="1" type="ORF">M3M35_06960</name>
</gene>
<keyword evidence="2" id="KW-1185">Reference proteome</keyword>
<sequence>MLAEALALIEALMEALLEALLIDTLASLADFELALAEADLLVLIDVVSEKLVDFEALSEALLIEVLTDMLCEPGCESYFEMLSL</sequence>
<dbReference type="EMBL" id="CP097116">
    <property type="protein sequence ID" value="USS85022.1"/>
    <property type="molecule type" value="Genomic_DNA"/>
</dbReference>
<protein>
    <recommendedName>
        <fullName evidence="3">Carrier domain-containing protein</fullName>
    </recommendedName>
</protein>
<name>A0ABY5BN69_9LACO</name>
<evidence type="ECO:0008006" key="3">
    <source>
        <dbReference type="Google" id="ProtNLM"/>
    </source>
</evidence>
<accession>A0ABY5BN69</accession>
<dbReference type="RefSeq" id="WP_252749917.1">
    <property type="nucleotide sequence ID" value="NZ_CP097116.1"/>
</dbReference>
<organism evidence="1 2">
    <name type="scientific">Fructilactobacillus myrtifloralis</name>
    <dbReference type="NCBI Taxonomy" id="2940301"/>
    <lineage>
        <taxon>Bacteria</taxon>
        <taxon>Bacillati</taxon>
        <taxon>Bacillota</taxon>
        <taxon>Bacilli</taxon>
        <taxon>Lactobacillales</taxon>
        <taxon>Lactobacillaceae</taxon>
        <taxon>Fructilactobacillus</taxon>
    </lineage>
</organism>
<evidence type="ECO:0000313" key="2">
    <source>
        <dbReference type="Proteomes" id="UP001056707"/>
    </source>
</evidence>
<dbReference type="Proteomes" id="UP001056707">
    <property type="component" value="Chromosome"/>
</dbReference>
<evidence type="ECO:0000313" key="1">
    <source>
        <dbReference type="EMBL" id="USS85022.1"/>
    </source>
</evidence>